<protein>
    <submittedName>
        <fullName evidence="1">Uncharacterized protein</fullName>
    </submittedName>
</protein>
<accession>A0ABQ0EI19</accession>
<evidence type="ECO:0000313" key="2">
    <source>
        <dbReference type="Proteomes" id="UP001623349"/>
    </source>
</evidence>
<proteinExistence type="predicted"/>
<name>A0ABQ0EI19_APOSI</name>
<reference evidence="1 2" key="1">
    <citation type="submission" date="2024-08" db="EMBL/GenBank/DDBJ databases">
        <title>The draft genome of Apodemus speciosus.</title>
        <authorList>
            <person name="Nabeshima K."/>
            <person name="Suzuki S."/>
            <person name="Onuma M."/>
        </authorList>
    </citation>
    <scope>NUCLEOTIDE SEQUENCE [LARGE SCALE GENOMIC DNA]</scope>
    <source>
        <strain evidence="1">IB14-021</strain>
    </source>
</reference>
<comment type="caution">
    <text evidence="1">The sequence shown here is derived from an EMBL/GenBank/DDBJ whole genome shotgun (WGS) entry which is preliminary data.</text>
</comment>
<organism evidence="1 2">
    <name type="scientific">Apodemus speciosus</name>
    <name type="common">Large Japanese field mouse</name>
    <dbReference type="NCBI Taxonomy" id="105296"/>
    <lineage>
        <taxon>Eukaryota</taxon>
        <taxon>Metazoa</taxon>
        <taxon>Chordata</taxon>
        <taxon>Craniata</taxon>
        <taxon>Vertebrata</taxon>
        <taxon>Euteleostomi</taxon>
        <taxon>Mammalia</taxon>
        <taxon>Eutheria</taxon>
        <taxon>Euarchontoglires</taxon>
        <taxon>Glires</taxon>
        <taxon>Rodentia</taxon>
        <taxon>Myomorpha</taxon>
        <taxon>Muroidea</taxon>
        <taxon>Muridae</taxon>
        <taxon>Murinae</taxon>
        <taxon>Apodemus</taxon>
    </lineage>
</organism>
<dbReference type="EMBL" id="BAAFST010000002">
    <property type="protein sequence ID" value="GAB1286743.1"/>
    <property type="molecule type" value="Genomic_DNA"/>
</dbReference>
<keyword evidence="2" id="KW-1185">Reference proteome</keyword>
<dbReference type="Proteomes" id="UP001623349">
    <property type="component" value="Unassembled WGS sequence"/>
</dbReference>
<gene>
    <name evidence="1" type="ORF">APTSU1_000197300</name>
</gene>
<sequence>MKFAGVIDSCCQELNSAKAGITLNTDRCAKPVTTLIV</sequence>
<evidence type="ECO:0000313" key="1">
    <source>
        <dbReference type="EMBL" id="GAB1286743.1"/>
    </source>
</evidence>